<dbReference type="RefSeq" id="WP_089224178.1">
    <property type="nucleotide sequence ID" value="NZ_FZOF01000006.1"/>
</dbReference>
<keyword evidence="3" id="KW-1185">Reference proteome</keyword>
<keyword evidence="1" id="KW-1133">Transmembrane helix</keyword>
<organism evidence="2 3">
    <name type="scientific">Actinacidiphila glaucinigra</name>
    <dbReference type="NCBI Taxonomy" id="235986"/>
    <lineage>
        <taxon>Bacteria</taxon>
        <taxon>Bacillati</taxon>
        <taxon>Actinomycetota</taxon>
        <taxon>Actinomycetes</taxon>
        <taxon>Kitasatosporales</taxon>
        <taxon>Streptomycetaceae</taxon>
        <taxon>Actinacidiphila</taxon>
    </lineage>
</organism>
<dbReference type="AlphaFoldDB" id="A0A239EXF8"/>
<dbReference type="EMBL" id="FZOF01000006">
    <property type="protein sequence ID" value="SNS49295.1"/>
    <property type="molecule type" value="Genomic_DNA"/>
</dbReference>
<keyword evidence="1" id="KW-0812">Transmembrane</keyword>
<dbReference type="Proteomes" id="UP000198280">
    <property type="component" value="Unassembled WGS sequence"/>
</dbReference>
<evidence type="ECO:0000313" key="3">
    <source>
        <dbReference type="Proteomes" id="UP000198280"/>
    </source>
</evidence>
<evidence type="ECO:0000313" key="2">
    <source>
        <dbReference type="EMBL" id="SNS49295.1"/>
    </source>
</evidence>
<protein>
    <submittedName>
        <fullName evidence="2">Uncharacterized protein</fullName>
    </submittedName>
</protein>
<evidence type="ECO:0000256" key="1">
    <source>
        <dbReference type="SAM" id="Phobius"/>
    </source>
</evidence>
<feature type="transmembrane region" description="Helical" evidence="1">
    <location>
        <begin position="27"/>
        <end position="51"/>
    </location>
</feature>
<gene>
    <name evidence="2" type="ORF">SAMN05216252_106202</name>
</gene>
<accession>A0A239EXF8</accession>
<name>A0A239EXF8_9ACTN</name>
<reference evidence="2 3" key="1">
    <citation type="submission" date="2017-06" db="EMBL/GenBank/DDBJ databases">
        <authorList>
            <person name="Kim H.J."/>
            <person name="Triplett B.A."/>
        </authorList>
    </citation>
    <scope>NUCLEOTIDE SEQUENCE [LARGE SCALE GENOMIC DNA]</scope>
    <source>
        <strain evidence="2 3">CGMCC 4.1858</strain>
    </source>
</reference>
<proteinExistence type="predicted"/>
<sequence length="63" mass="6795">MRRPGRYGCPPSERPPRVHAGFRVGRYGPGCGCFTCLPLAGAALAAGWVLAARRAARRPRRCS</sequence>
<keyword evidence="1" id="KW-0472">Membrane</keyword>